<comment type="caution">
    <text evidence="8">The sequence shown here is derived from an EMBL/GenBank/DDBJ whole genome shotgun (WGS) entry which is preliminary data.</text>
</comment>
<sequence>MVAAGMAVIVVIAHLYFIRFTVLKPYPLWVQDVLILAIPTVLVFAAVYVQPVLAAKGRKARIDTDLPYAITYMQALSTTLTLYNVFRSVYEQQDLYGEVSKEFGMIVRDVELFGDDLVSAMRNLGQSTPSENLKRLMDDLILMFDSGGNITSFFASRSAHYREVARNELEMGLKTMEIMAEVYVAAFVAAPIAVIIMTAAETMTGQSQLSSLMVLFYIGLPIGAIAMVWILSLVLPSDRLDITRREVAETEYETGVPLSNGGQGASDSFSRKIRSTKVTIRFQEILRHPIRYYIADYRFGVVLGALLGLAVTILYWNGTLAALVPKYPFEVFICLLCISVLSPVMVAFEIRRHYINKVEEQIPDFLRELADLKDIGVTLQGAVHLISNSKLGLLSSELKVVSDEVRWGSPVSSALVRMEERIGVLMIKRAISLIVRASEVTDYIRDILMIAVGDMEHYLKMKRDRFTTSFAYIMIIYLSFGIFLYTAYVLNVSFIDSFEKLNTALDVSGNQLDMFRIAIILGLFSGIMAGQLSAANMLAGFKHSVLFLVATVVMFVYVL</sequence>
<name>A0A0W8F378_9ZZZZ</name>
<organism evidence="8">
    <name type="scientific">hydrocarbon metagenome</name>
    <dbReference type="NCBI Taxonomy" id="938273"/>
    <lineage>
        <taxon>unclassified sequences</taxon>
        <taxon>metagenomes</taxon>
        <taxon>ecological metagenomes</taxon>
    </lineage>
</organism>
<evidence type="ECO:0000259" key="7">
    <source>
        <dbReference type="Pfam" id="PF00482"/>
    </source>
</evidence>
<feature type="transmembrane region" description="Helical" evidence="6">
    <location>
        <begin position="514"/>
        <end position="532"/>
    </location>
</feature>
<reference evidence="8" key="1">
    <citation type="journal article" date="2015" name="Proc. Natl. Acad. Sci. U.S.A.">
        <title>Networks of energetic and metabolic interactions define dynamics in microbial communities.</title>
        <authorList>
            <person name="Embree M."/>
            <person name="Liu J.K."/>
            <person name="Al-Bassam M.M."/>
            <person name="Zengler K."/>
        </authorList>
    </citation>
    <scope>NUCLEOTIDE SEQUENCE</scope>
</reference>
<evidence type="ECO:0000256" key="3">
    <source>
        <dbReference type="ARBA" id="ARBA00022692"/>
    </source>
</evidence>
<dbReference type="PANTHER" id="PTHR35402:SF1">
    <property type="entry name" value="TYPE II SECRETION SYSTEM PROTEIN GSPF DOMAIN-CONTAINING PROTEIN"/>
    <property type="match status" value="1"/>
</dbReference>
<proteinExistence type="predicted"/>
<evidence type="ECO:0000256" key="4">
    <source>
        <dbReference type="ARBA" id="ARBA00022989"/>
    </source>
</evidence>
<keyword evidence="4 6" id="KW-1133">Transmembrane helix</keyword>
<dbReference type="InterPro" id="IPR056569">
    <property type="entry name" value="ArlJ-like"/>
</dbReference>
<feature type="transmembrane region" description="Helical" evidence="6">
    <location>
        <begin position="180"/>
        <end position="200"/>
    </location>
</feature>
<keyword evidence="3 6" id="KW-0812">Transmembrane</keyword>
<dbReference type="Gene3D" id="1.20.81.30">
    <property type="entry name" value="Type II secretion system (T2SS), domain F"/>
    <property type="match status" value="1"/>
</dbReference>
<dbReference type="InterPro" id="IPR042094">
    <property type="entry name" value="T2SS_GspF_sf"/>
</dbReference>
<feature type="transmembrane region" description="Helical" evidence="6">
    <location>
        <begin position="539"/>
        <end position="558"/>
    </location>
</feature>
<gene>
    <name evidence="8" type="ORF">ASZ90_015015</name>
</gene>
<dbReference type="Pfam" id="PF00482">
    <property type="entry name" value="T2SSF"/>
    <property type="match status" value="2"/>
</dbReference>
<dbReference type="InterPro" id="IPR018076">
    <property type="entry name" value="T2SS_GspF_dom"/>
</dbReference>
<comment type="subcellular location">
    <subcellularLocation>
        <location evidence="1">Cell membrane</location>
        <topology evidence="1">Multi-pass membrane protein</topology>
    </subcellularLocation>
</comment>
<protein>
    <recommendedName>
        <fullName evidence="7">Type II secretion system protein GspF domain-containing protein</fullName>
    </recommendedName>
</protein>
<feature type="domain" description="Type II secretion system protein GspF" evidence="7">
    <location>
        <begin position="76"/>
        <end position="197"/>
    </location>
</feature>
<keyword evidence="2" id="KW-1003">Cell membrane</keyword>
<feature type="domain" description="Type II secretion system protein GspF" evidence="7">
    <location>
        <begin position="365"/>
        <end position="487"/>
    </location>
</feature>
<accession>A0A0W8F378</accession>
<evidence type="ECO:0000256" key="5">
    <source>
        <dbReference type="ARBA" id="ARBA00023136"/>
    </source>
</evidence>
<dbReference type="PANTHER" id="PTHR35402">
    <property type="entry name" value="INTEGRAL MEMBRANE PROTEIN-RELATED"/>
    <property type="match status" value="1"/>
</dbReference>
<feature type="transmembrane region" description="Helical" evidence="6">
    <location>
        <begin position="297"/>
        <end position="317"/>
    </location>
</feature>
<evidence type="ECO:0000313" key="8">
    <source>
        <dbReference type="EMBL" id="KUG15339.1"/>
    </source>
</evidence>
<feature type="transmembrane region" description="Helical" evidence="6">
    <location>
        <begin position="212"/>
        <end position="235"/>
    </location>
</feature>
<dbReference type="AlphaFoldDB" id="A0A0W8F378"/>
<feature type="transmembrane region" description="Helical" evidence="6">
    <location>
        <begin position="329"/>
        <end position="348"/>
    </location>
</feature>
<evidence type="ECO:0000256" key="2">
    <source>
        <dbReference type="ARBA" id="ARBA00022475"/>
    </source>
</evidence>
<feature type="transmembrane region" description="Helical" evidence="6">
    <location>
        <begin position="6"/>
        <end position="22"/>
    </location>
</feature>
<keyword evidence="5 6" id="KW-0472">Membrane</keyword>
<feature type="transmembrane region" description="Helical" evidence="6">
    <location>
        <begin position="34"/>
        <end position="54"/>
    </location>
</feature>
<evidence type="ECO:0000256" key="1">
    <source>
        <dbReference type="ARBA" id="ARBA00004651"/>
    </source>
</evidence>
<feature type="transmembrane region" description="Helical" evidence="6">
    <location>
        <begin position="470"/>
        <end position="494"/>
    </location>
</feature>
<dbReference type="EMBL" id="LNQE01001563">
    <property type="protein sequence ID" value="KUG15339.1"/>
    <property type="molecule type" value="Genomic_DNA"/>
</dbReference>
<evidence type="ECO:0000256" key="6">
    <source>
        <dbReference type="SAM" id="Phobius"/>
    </source>
</evidence>
<dbReference type="GO" id="GO:0005886">
    <property type="term" value="C:plasma membrane"/>
    <property type="evidence" value="ECO:0007669"/>
    <property type="project" value="UniProtKB-SubCell"/>
</dbReference>